<dbReference type="InterPro" id="IPR014729">
    <property type="entry name" value="Rossmann-like_a/b/a_fold"/>
</dbReference>
<dbReference type="InterPro" id="IPR022926">
    <property type="entry name" value="NH(3)-dep_NAD(+)_synth"/>
</dbReference>
<feature type="region of interest" description="Disordered" evidence="11">
    <location>
        <begin position="271"/>
        <end position="292"/>
    </location>
</feature>
<evidence type="ECO:0000256" key="9">
    <source>
        <dbReference type="RuleBase" id="RU003811"/>
    </source>
</evidence>
<evidence type="ECO:0000256" key="11">
    <source>
        <dbReference type="SAM" id="MobiDB-lite"/>
    </source>
</evidence>
<evidence type="ECO:0000256" key="10">
    <source>
        <dbReference type="RuleBase" id="RU003812"/>
    </source>
</evidence>
<dbReference type="GO" id="GO:0004359">
    <property type="term" value="F:glutaminase activity"/>
    <property type="evidence" value="ECO:0007669"/>
    <property type="project" value="InterPro"/>
</dbReference>
<sequence length="292" mass="30634">MTDLMSTQQRIAAELQVAATFDAAEEIERRVVFLADRLVDTGLTALVLGISGGVDSTTAGRLCQLAVERARAAGHPAVFVAMRLPYGVQADEHHAQAALEFIRPDRVLTVDVRPASDAALDTLVAAGLTFRDAAQQDFVHGNVKARQRMIAQYAVAGALGGLVVGTDHAAEAVTGFFTKHGDGAADVVPLTGLTKRRVRAIAQALGAPADLVGKAPTADLESLAPGRLDEDALGLTYEQIDDYLEGRPVPAEVAAALVARYRATDHKRRLPIAPPVSGEAGDPVTAAVPAQR</sequence>
<feature type="binding site" description="in other chain" evidence="8">
    <location>
        <position position="179"/>
    </location>
    <ligand>
        <name>deamido-NAD(+)</name>
        <dbReference type="ChEBI" id="CHEBI:58437"/>
        <note>ligand shared between two neighboring subunits</note>
    </ligand>
</feature>
<dbReference type="SUPFAM" id="SSF52402">
    <property type="entry name" value="Adenine nucleotide alpha hydrolases-like"/>
    <property type="match status" value="1"/>
</dbReference>
<dbReference type="GO" id="GO:0009435">
    <property type="term" value="P:NAD+ biosynthetic process"/>
    <property type="evidence" value="ECO:0007669"/>
    <property type="project" value="UniProtKB-UniRule"/>
</dbReference>
<comment type="function">
    <text evidence="8">Catalyzes the ATP-dependent amidation of deamido-NAD to form NAD. Uses ammonia as a nitrogen source.</text>
</comment>
<dbReference type="EC" id="6.3.1.5" evidence="8 10"/>
<dbReference type="NCBIfam" id="NF001979">
    <property type="entry name" value="PRK00768.1"/>
    <property type="match status" value="1"/>
</dbReference>
<dbReference type="GO" id="GO:0005524">
    <property type="term" value="F:ATP binding"/>
    <property type="evidence" value="ECO:0007669"/>
    <property type="project" value="UniProtKB-UniRule"/>
</dbReference>
<keyword evidence="2 8" id="KW-0436">Ligase</keyword>
<evidence type="ECO:0000256" key="8">
    <source>
        <dbReference type="HAMAP-Rule" id="MF_00193"/>
    </source>
</evidence>
<dbReference type="GO" id="GO:0008795">
    <property type="term" value="F:NAD+ synthase activity"/>
    <property type="evidence" value="ECO:0007669"/>
    <property type="project" value="UniProtKB-UniRule"/>
</dbReference>
<evidence type="ECO:0000256" key="3">
    <source>
        <dbReference type="ARBA" id="ARBA00022723"/>
    </source>
</evidence>
<dbReference type="UniPathway" id="UPA00253">
    <property type="reaction ID" value="UER00333"/>
</dbReference>
<name>A0A1C6V7S9_9ACTN</name>
<dbReference type="EMBL" id="FMHY01000002">
    <property type="protein sequence ID" value="SCL62403.1"/>
    <property type="molecule type" value="Genomic_DNA"/>
</dbReference>
<dbReference type="GO" id="GO:0003952">
    <property type="term" value="F:NAD+ synthase (glutamine-hydrolyzing) activity"/>
    <property type="evidence" value="ECO:0007669"/>
    <property type="project" value="InterPro"/>
</dbReference>
<feature type="binding site" evidence="8">
    <location>
        <position position="166"/>
    </location>
    <ligand>
        <name>ATP</name>
        <dbReference type="ChEBI" id="CHEBI:30616"/>
    </ligand>
</feature>
<dbReference type="InterPro" id="IPR003694">
    <property type="entry name" value="NAD_synthase"/>
</dbReference>
<reference evidence="14" key="1">
    <citation type="submission" date="2016-06" db="EMBL/GenBank/DDBJ databases">
        <authorList>
            <person name="Varghese N."/>
            <person name="Submissions Spin"/>
        </authorList>
    </citation>
    <scope>NUCLEOTIDE SEQUENCE [LARGE SCALE GENOMIC DNA]</scope>
    <source>
        <strain evidence="14">DSM 44814</strain>
    </source>
</reference>
<organism evidence="13 14">
    <name type="scientific">Micromonospora eburnea</name>
    <dbReference type="NCBI Taxonomy" id="227316"/>
    <lineage>
        <taxon>Bacteria</taxon>
        <taxon>Bacillati</taxon>
        <taxon>Actinomycetota</taxon>
        <taxon>Actinomycetes</taxon>
        <taxon>Micromonosporales</taxon>
        <taxon>Micromonosporaceae</taxon>
        <taxon>Micromonospora</taxon>
    </lineage>
</organism>
<comment type="catalytic activity">
    <reaction evidence="8 10">
        <text>deamido-NAD(+) + NH4(+) + ATP = AMP + diphosphate + NAD(+) + H(+)</text>
        <dbReference type="Rhea" id="RHEA:21188"/>
        <dbReference type="ChEBI" id="CHEBI:15378"/>
        <dbReference type="ChEBI" id="CHEBI:28938"/>
        <dbReference type="ChEBI" id="CHEBI:30616"/>
        <dbReference type="ChEBI" id="CHEBI:33019"/>
        <dbReference type="ChEBI" id="CHEBI:57540"/>
        <dbReference type="ChEBI" id="CHEBI:58437"/>
        <dbReference type="ChEBI" id="CHEBI:456215"/>
        <dbReference type="EC" id="6.3.1.5"/>
    </reaction>
</comment>
<evidence type="ECO:0000256" key="2">
    <source>
        <dbReference type="ARBA" id="ARBA00022598"/>
    </source>
</evidence>
<evidence type="ECO:0000256" key="7">
    <source>
        <dbReference type="ARBA" id="ARBA00023027"/>
    </source>
</evidence>
<keyword evidence="7 8" id="KW-0520">NAD</keyword>
<keyword evidence="4 8" id="KW-0547">Nucleotide-binding</keyword>
<protein>
    <recommendedName>
        <fullName evidence="8 10">NH(3)-dependent NAD(+) synthetase</fullName>
        <ecNumber evidence="8 10">6.3.1.5</ecNumber>
    </recommendedName>
</protein>
<evidence type="ECO:0000256" key="4">
    <source>
        <dbReference type="ARBA" id="ARBA00022741"/>
    </source>
</evidence>
<dbReference type="RefSeq" id="WP_091122669.1">
    <property type="nucleotide sequence ID" value="NZ_FMHY01000002.1"/>
</dbReference>
<feature type="binding site" evidence="8">
    <location>
        <begin position="49"/>
        <end position="56"/>
    </location>
    <ligand>
        <name>ATP</name>
        <dbReference type="ChEBI" id="CHEBI:30616"/>
    </ligand>
</feature>
<feature type="domain" description="NAD/GMP synthase" evidence="12">
    <location>
        <begin position="27"/>
        <end position="271"/>
    </location>
</feature>
<feature type="binding site" evidence="8">
    <location>
        <position position="217"/>
    </location>
    <ligand>
        <name>ATP</name>
        <dbReference type="ChEBI" id="CHEBI:30616"/>
    </ligand>
</feature>
<dbReference type="NCBIfam" id="TIGR00552">
    <property type="entry name" value="nadE"/>
    <property type="match status" value="1"/>
</dbReference>
<evidence type="ECO:0000313" key="13">
    <source>
        <dbReference type="EMBL" id="SCL62403.1"/>
    </source>
</evidence>
<accession>A0A1C6V7S9</accession>
<dbReference type="PANTHER" id="PTHR23090">
    <property type="entry name" value="NH 3 /GLUTAMINE-DEPENDENT NAD + SYNTHETASE"/>
    <property type="match status" value="1"/>
</dbReference>
<dbReference type="HAMAP" id="MF_00193">
    <property type="entry name" value="NadE_ammonia_dep"/>
    <property type="match status" value="1"/>
</dbReference>
<evidence type="ECO:0000256" key="5">
    <source>
        <dbReference type="ARBA" id="ARBA00022840"/>
    </source>
</evidence>
<proteinExistence type="inferred from homology"/>
<feature type="binding site" description="in other chain" evidence="8">
    <location>
        <begin position="266"/>
        <end position="267"/>
    </location>
    <ligand>
        <name>deamido-NAD(+)</name>
        <dbReference type="ChEBI" id="CHEBI:58437"/>
        <note>ligand shared between two neighboring subunits</note>
    </ligand>
</feature>
<comment type="pathway">
    <text evidence="8">Cofactor biosynthesis; NAD(+) biosynthesis; NAD(+) from deamido-NAD(+) (ammonia route): step 1/1.</text>
</comment>
<feature type="binding site" evidence="8">
    <location>
        <position position="195"/>
    </location>
    <ligand>
        <name>ATP</name>
        <dbReference type="ChEBI" id="CHEBI:30616"/>
    </ligand>
</feature>
<feature type="binding site" evidence="8">
    <location>
        <position position="186"/>
    </location>
    <ligand>
        <name>deamido-NAD(+)</name>
        <dbReference type="ChEBI" id="CHEBI:58437"/>
        <note>ligand shared between two neighboring subunits</note>
    </ligand>
</feature>
<gene>
    <name evidence="8" type="primary">nadE</name>
    <name evidence="13" type="ORF">GA0070604_4737</name>
</gene>
<keyword evidence="6 8" id="KW-0460">Magnesium</keyword>
<dbReference type="Pfam" id="PF02540">
    <property type="entry name" value="NAD_synthase"/>
    <property type="match status" value="1"/>
</dbReference>
<dbReference type="InterPro" id="IPR022310">
    <property type="entry name" value="NAD/GMP_synthase"/>
</dbReference>
<feature type="binding site" evidence="8">
    <location>
        <position position="171"/>
    </location>
    <ligand>
        <name>Mg(2+)</name>
        <dbReference type="ChEBI" id="CHEBI:18420"/>
    </ligand>
</feature>
<dbReference type="GO" id="GO:0005737">
    <property type="term" value="C:cytoplasm"/>
    <property type="evidence" value="ECO:0007669"/>
    <property type="project" value="InterPro"/>
</dbReference>
<evidence type="ECO:0000259" key="12">
    <source>
        <dbReference type="Pfam" id="PF02540"/>
    </source>
</evidence>
<dbReference type="CDD" id="cd00553">
    <property type="entry name" value="NAD_synthase"/>
    <property type="match status" value="1"/>
</dbReference>
<dbReference type="AlphaFoldDB" id="A0A1C6V7S9"/>
<dbReference type="OrthoDB" id="3266517at2"/>
<comment type="similarity">
    <text evidence="1 8 9">Belongs to the NAD synthetase family.</text>
</comment>
<evidence type="ECO:0000313" key="14">
    <source>
        <dbReference type="Proteomes" id="UP000199696"/>
    </source>
</evidence>
<comment type="subunit">
    <text evidence="8">Homodimer.</text>
</comment>
<evidence type="ECO:0000256" key="6">
    <source>
        <dbReference type="ARBA" id="ARBA00022842"/>
    </source>
</evidence>
<keyword evidence="3 8" id="KW-0479">Metal-binding</keyword>
<keyword evidence="5 8" id="KW-0067">ATP-binding</keyword>
<dbReference type="GO" id="GO:0046872">
    <property type="term" value="F:metal ion binding"/>
    <property type="evidence" value="ECO:0007669"/>
    <property type="project" value="UniProtKB-KW"/>
</dbReference>
<evidence type="ECO:0000256" key="1">
    <source>
        <dbReference type="ARBA" id="ARBA00005859"/>
    </source>
</evidence>
<dbReference type="Gene3D" id="3.40.50.620">
    <property type="entry name" value="HUPs"/>
    <property type="match status" value="1"/>
</dbReference>
<dbReference type="PANTHER" id="PTHR23090:SF7">
    <property type="entry name" value="NH(3)-DEPENDENT NAD(+) SYNTHETASE"/>
    <property type="match status" value="1"/>
</dbReference>
<feature type="binding site" evidence="8">
    <location>
        <position position="55"/>
    </location>
    <ligand>
        <name>Mg(2+)</name>
        <dbReference type="ChEBI" id="CHEBI:18420"/>
    </ligand>
</feature>
<feature type="binding site" description="in other chain" evidence="8">
    <location>
        <position position="146"/>
    </location>
    <ligand>
        <name>deamido-NAD(+)</name>
        <dbReference type="ChEBI" id="CHEBI:58437"/>
        <note>ligand shared between two neighboring subunits</note>
    </ligand>
</feature>
<dbReference type="Proteomes" id="UP000199696">
    <property type="component" value="Unassembled WGS sequence"/>
</dbReference>
<keyword evidence="14" id="KW-1185">Reference proteome</keyword>
<dbReference type="STRING" id="227316.GA0070604_4737"/>